<dbReference type="RefSeq" id="WP_314013796.1">
    <property type="nucleotide sequence ID" value="NZ_JAVTTP010000001.1"/>
</dbReference>
<dbReference type="Proteomes" id="UP001250656">
    <property type="component" value="Unassembled WGS sequence"/>
</dbReference>
<evidence type="ECO:0000313" key="2">
    <source>
        <dbReference type="EMBL" id="MDT7828461.1"/>
    </source>
</evidence>
<dbReference type="Pfam" id="PF20113">
    <property type="entry name" value="DUF6503"/>
    <property type="match status" value="1"/>
</dbReference>
<dbReference type="EMBL" id="JAVTTP010000001">
    <property type="protein sequence ID" value="MDT7828461.1"/>
    <property type="molecule type" value="Genomic_DNA"/>
</dbReference>
<reference evidence="2 3" key="1">
    <citation type="submission" date="2023-09" db="EMBL/GenBank/DDBJ databases">
        <title>Novel taxa isolated from Blanes Bay.</title>
        <authorList>
            <person name="Rey-Velasco X."/>
            <person name="Lucena T."/>
        </authorList>
    </citation>
    <scope>NUCLEOTIDE SEQUENCE [LARGE SCALE GENOMIC DNA]</scope>
    <source>
        <strain evidence="2 3">S334</strain>
    </source>
</reference>
<protein>
    <submittedName>
        <fullName evidence="2">DUF6503 family protein</fullName>
    </submittedName>
</protein>
<dbReference type="PROSITE" id="PS51257">
    <property type="entry name" value="PROKAR_LIPOPROTEIN"/>
    <property type="match status" value="1"/>
</dbReference>
<accession>A0ABU3L3Z2</accession>
<gene>
    <name evidence="2" type="ORF">RQM65_07290</name>
</gene>
<comment type="caution">
    <text evidence="2">The sequence shown here is derived from an EMBL/GenBank/DDBJ whole genome shotgun (WGS) entry which is preliminary data.</text>
</comment>
<evidence type="ECO:0000313" key="3">
    <source>
        <dbReference type="Proteomes" id="UP001250656"/>
    </source>
</evidence>
<proteinExistence type="predicted"/>
<feature type="compositionally biased region" description="Polar residues" evidence="1">
    <location>
        <begin position="27"/>
        <end position="44"/>
    </location>
</feature>
<keyword evidence="3" id="KW-1185">Reference proteome</keyword>
<dbReference type="InterPro" id="IPR045444">
    <property type="entry name" value="DUF6503"/>
</dbReference>
<organism evidence="2 3">
    <name type="scientific">Pricia mediterranea</name>
    <dbReference type="NCBI Taxonomy" id="3076079"/>
    <lineage>
        <taxon>Bacteria</taxon>
        <taxon>Pseudomonadati</taxon>
        <taxon>Bacteroidota</taxon>
        <taxon>Flavobacteriia</taxon>
        <taxon>Flavobacteriales</taxon>
        <taxon>Flavobacteriaceae</taxon>
        <taxon>Pricia</taxon>
    </lineage>
</organism>
<feature type="region of interest" description="Disordered" evidence="1">
    <location>
        <begin position="21"/>
        <end position="45"/>
    </location>
</feature>
<name>A0ABU3L3Z2_9FLAO</name>
<sequence>MKYYISVLCLVASIGIASCGSEKNKETSSSQEIESIANPKNTPLETAPMDKADSLVAATIAAHGGKRYDTAHYGFRFRDKKYTFHNTNSGFTYTVTGHKEGKTIKDILQNGTLTRMVDGDTVQLSPKDVAKYTEALNSVVYFATLPHKLKDPAVNASYEGLTTIKGKDYQILAISFDQKDGGVDHEDHFMYWVHPQTKIIDYMAYDYETNDGGVRFRSAYDPQTVGGIRFQDYVNYEAPVGTPLKELPALYEAGKLKELSRIETEEVTVLEE</sequence>
<evidence type="ECO:0000256" key="1">
    <source>
        <dbReference type="SAM" id="MobiDB-lite"/>
    </source>
</evidence>